<dbReference type="Gene3D" id="3.30.70.2890">
    <property type="entry name" value="XS domain"/>
    <property type="match status" value="2"/>
</dbReference>
<evidence type="ECO:0000259" key="2">
    <source>
        <dbReference type="Pfam" id="PF03468"/>
    </source>
</evidence>
<reference evidence="3" key="2">
    <citation type="submission" date="2020-08" db="EMBL/GenBank/DDBJ databases">
        <title>Plant Genome Project.</title>
        <authorList>
            <person name="Zhang R.-G."/>
        </authorList>
    </citation>
    <scope>NUCLEOTIDE SEQUENCE</scope>
    <source>
        <strain evidence="3">Huo1</strain>
        <tissue evidence="3">Leaf</tissue>
    </source>
</reference>
<comment type="caution">
    <text evidence="3">The sequence shown here is derived from an EMBL/GenBank/DDBJ whole genome shotgun (WGS) entry which is preliminary data.</text>
</comment>
<feature type="compositionally biased region" description="Low complexity" evidence="1">
    <location>
        <begin position="24"/>
        <end position="41"/>
    </location>
</feature>
<reference evidence="3" key="1">
    <citation type="submission" date="2018-01" db="EMBL/GenBank/DDBJ databases">
        <authorList>
            <person name="Mao J.F."/>
        </authorList>
    </citation>
    <scope>NUCLEOTIDE SEQUENCE</scope>
    <source>
        <strain evidence="3">Huo1</strain>
        <tissue evidence="3">Leaf</tissue>
    </source>
</reference>
<dbReference type="PANTHER" id="PTHR46619:SF3">
    <property type="entry name" value="RNA RECOGNITION MOTIF XS DOMAIN PROTEIN"/>
    <property type="match status" value="1"/>
</dbReference>
<feature type="region of interest" description="Disordered" evidence="1">
    <location>
        <begin position="1"/>
        <end position="87"/>
    </location>
</feature>
<feature type="compositionally biased region" description="Pro residues" evidence="1">
    <location>
        <begin position="54"/>
        <end position="70"/>
    </location>
</feature>
<dbReference type="Proteomes" id="UP000298416">
    <property type="component" value="Unassembled WGS sequence"/>
</dbReference>
<dbReference type="Pfam" id="PF03468">
    <property type="entry name" value="XS"/>
    <property type="match status" value="1"/>
</dbReference>
<dbReference type="InterPro" id="IPR005380">
    <property type="entry name" value="XS_domain"/>
</dbReference>
<organism evidence="3">
    <name type="scientific">Salvia splendens</name>
    <name type="common">Scarlet sage</name>
    <dbReference type="NCBI Taxonomy" id="180675"/>
    <lineage>
        <taxon>Eukaryota</taxon>
        <taxon>Viridiplantae</taxon>
        <taxon>Streptophyta</taxon>
        <taxon>Embryophyta</taxon>
        <taxon>Tracheophyta</taxon>
        <taxon>Spermatophyta</taxon>
        <taxon>Magnoliopsida</taxon>
        <taxon>eudicotyledons</taxon>
        <taxon>Gunneridae</taxon>
        <taxon>Pentapetalae</taxon>
        <taxon>asterids</taxon>
        <taxon>lamiids</taxon>
        <taxon>Lamiales</taxon>
        <taxon>Lamiaceae</taxon>
        <taxon>Nepetoideae</taxon>
        <taxon>Mentheae</taxon>
        <taxon>Salviinae</taxon>
        <taxon>Salvia</taxon>
        <taxon>Salvia subgen. Calosphace</taxon>
        <taxon>core Calosphace</taxon>
    </lineage>
</organism>
<feature type="region of interest" description="Disordered" evidence="1">
    <location>
        <begin position="154"/>
        <end position="187"/>
    </location>
</feature>
<protein>
    <recommendedName>
        <fullName evidence="2">XS domain-containing protein</fullName>
    </recommendedName>
</protein>
<dbReference type="AlphaFoldDB" id="A0A8X8YSP6"/>
<keyword evidence="4" id="KW-1185">Reference proteome</keyword>
<evidence type="ECO:0000256" key="1">
    <source>
        <dbReference type="SAM" id="MobiDB-lite"/>
    </source>
</evidence>
<accession>A0A8X8YSP6</accession>
<dbReference type="GO" id="GO:0031047">
    <property type="term" value="P:regulatory ncRNA-mediated gene silencing"/>
    <property type="evidence" value="ECO:0007669"/>
    <property type="project" value="InterPro"/>
</dbReference>
<sequence length="612" mass="67819">MPGGNAPKPPHSDPSNHRKSRWESSAAASSKSKPSPNSAAIPPAPNNKGSNRPLPQPPKPGPENPSPRPGNPNSAAGPSSVYPFNDPPPPPSYGFHMLDRRSIVLADGSVRSYFALLPDYENFAHMPRPAHRPGFIAQSEVGLDRPPFPMSPDFLRPDGRARNPNVGLENSLKRKFGEDERGGRDDGFDRQRQQLLQYGNVNGPGPSVGYGLGRGGDMRAAKNMRYNEGSSSKLRHSEVDQNALKVAFLHFVKLVFETPNQKKSFLMDGKQGPLPCLACRRFDLLKVLTGNTLLLHYNFIGVIVELLTDKSPLLALCDSTELYMSRPTILLLDRDIEFNFKMYIVLVRSSKDFPDVHSLVMHAYNSESAGSLVDHLAFHKALCILMGWNYLTQPNNSKAYQNLSADDAETNIDDLIVWPPTVLIHNTITGKNSEGRMEGLGNRAMDSMLRDESSSMLFNILVRFGDGNELLVHVAGQYAFILAAKLLVACFSLCDLGFTSGKSMSLFAREGHLGMHAVKFAGDESGLKEARRLADYFERQRQGRKSWAHLQPLTLAKEDEKNPNLVKLDPRTGEKKRVFYGHLATVADLDKITFELKKKVSIVSARELTHRT</sequence>
<name>A0A8X8YSP6_SALSN</name>
<gene>
    <name evidence="3" type="ORF">SASPL_100430</name>
</gene>
<dbReference type="InterPro" id="IPR038588">
    <property type="entry name" value="XS_domain_sf"/>
</dbReference>
<evidence type="ECO:0000313" key="4">
    <source>
        <dbReference type="Proteomes" id="UP000298416"/>
    </source>
</evidence>
<feature type="domain" description="XS" evidence="2">
    <location>
        <begin position="498"/>
        <end position="590"/>
    </location>
</feature>
<dbReference type="PANTHER" id="PTHR46619">
    <property type="entry name" value="RNA RECOGNITION MOTIF XS DOMAIN PROTEIN-RELATED"/>
    <property type="match status" value="1"/>
</dbReference>
<evidence type="ECO:0000313" key="3">
    <source>
        <dbReference type="EMBL" id="KAG6435556.1"/>
    </source>
</evidence>
<dbReference type="EMBL" id="PNBA02000001">
    <property type="protein sequence ID" value="KAG6435556.1"/>
    <property type="molecule type" value="Genomic_DNA"/>
</dbReference>
<proteinExistence type="predicted"/>
<feature type="compositionally biased region" description="Basic and acidic residues" evidence="1">
    <location>
        <begin position="171"/>
        <end position="187"/>
    </location>
</feature>